<feature type="chain" id="PRO_5042914514" evidence="1">
    <location>
        <begin position="20"/>
        <end position="84"/>
    </location>
</feature>
<protein>
    <submittedName>
        <fullName evidence="2">Uncharacterized protein</fullName>
    </submittedName>
</protein>
<reference evidence="2" key="2">
    <citation type="submission" date="2023-05" db="EMBL/GenBank/DDBJ databases">
        <authorList>
            <consortium name="Lawrence Berkeley National Laboratory"/>
            <person name="Steindorff A."/>
            <person name="Hensen N."/>
            <person name="Bonometti L."/>
            <person name="Westerberg I."/>
            <person name="Brannstrom I.O."/>
            <person name="Guillou S."/>
            <person name="Cros-Aarteil S."/>
            <person name="Calhoun S."/>
            <person name="Haridas S."/>
            <person name="Kuo A."/>
            <person name="Mondo S."/>
            <person name="Pangilinan J."/>
            <person name="Riley R."/>
            <person name="Labutti K."/>
            <person name="Andreopoulos B."/>
            <person name="Lipzen A."/>
            <person name="Chen C."/>
            <person name="Yanf M."/>
            <person name="Daum C."/>
            <person name="Ng V."/>
            <person name="Clum A."/>
            <person name="Ohm R."/>
            <person name="Martin F."/>
            <person name="Silar P."/>
            <person name="Natvig D."/>
            <person name="Lalanne C."/>
            <person name="Gautier V."/>
            <person name="Ament-Velasquez S.L."/>
            <person name="Kruys A."/>
            <person name="Hutchinson M.I."/>
            <person name="Powell A.J."/>
            <person name="Barry K."/>
            <person name="Miller A.N."/>
            <person name="Grigoriev I.V."/>
            <person name="Debuchy R."/>
            <person name="Gladieux P."/>
            <person name="Thoren M.H."/>
            <person name="Johannesson H."/>
        </authorList>
    </citation>
    <scope>NUCLEOTIDE SEQUENCE</scope>
    <source>
        <strain evidence="2">CBS 990.96</strain>
    </source>
</reference>
<name>A0AAN6YQN6_9PEZI</name>
<keyword evidence="1" id="KW-0732">Signal</keyword>
<dbReference type="AlphaFoldDB" id="A0AAN6YQN6"/>
<dbReference type="EMBL" id="MU865695">
    <property type="protein sequence ID" value="KAK4220602.1"/>
    <property type="molecule type" value="Genomic_DNA"/>
</dbReference>
<evidence type="ECO:0000313" key="3">
    <source>
        <dbReference type="Proteomes" id="UP001301958"/>
    </source>
</evidence>
<reference evidence="2" key="1">
    <citation type="journal article" date="2023" name="Mol. Phylogenet. Evol.">
        <title>Genome-scale phylogeny and comparative genomics of the fungal order Sordariales.</title>
        <authorList>
            <person name="Hensen N."/>
            <person name="Bonometti L."/>
            <person name="Westerberg I."/>
            <person name="Brannstrom I.O."/>
            <person name="Guillou S."/>
            <person name="Cros-Aarteil S."/>
            <person name="Calhoun S."/>
            <person name="Haridas S."/>
            <person name="Kuo A."/>
            <person name="Mondo S."/>
            <person name="Pangilinan J."/>
            <person name="Riley R."/>
            <person name="LaButti K."/>
            <person name="Andreopoulos B."/>
            <person name="Lipzen A."/>
            <person name="Chen C."/>
            <person name="Yan M."/>
            <person name="Daum C."/>
            <person name="Ng V."/>
            <person name="Clum A."/>
            <person name="Steindorff A."/>
            <person name="Ohm R.A."/>
            <person name="Martin F."/>
            <person name="Silar P."/>
            <person name="Natvig D.O."/>
            <person name="Lalanne C."/>
            <person name="Gautier V."/>
            <person name="Ament-Velasquez S.L."/>
            <person name="Kruys A."/>
            <person name="Hutchinson M.I."/>
            <person name="Powell A.J."/>
            <person name="Barry K."/>
            <person name="Miller A.N."/>
            <person name="Grigoriev I.V."/>
            <person name="Debuchy R."/>
            <person name="Gladieux P."/>
            <person name="Hiltunen Thoren M."/>
            <person name="Johannesson H."/>
        </authorList>
    </citation>
    <scope>NUCLEOTIDE SEQUENCE</scope>
    <source>
        <strain evidence="2">CBS 990.96</strain>
    </source>
</reference>
<evidence type="ECO:0000313" key="2">
    <source>
        <dbReference type="EMBL" id="KAK4220602.1"/>
    </source>
</evidence>
<sequence>MKSAIYIVSALFLASSTFAAPQPITGAEIPAEIEARAPTCKYRSYCSAFWSGKCESHCSNNGYRFKELTGAFCLKGYEKACCCV</sequence>
<feature type="signal peptide" evidence="1">
    <location>
        <begin position="1"/>
        <end position="19"/>
    </location>
</feature>
<organism evidence="2 3">
    <name type="scientific">Podospora fimiseda</name>
    <dbReference type="NCBI Taxonomy" id="252190"/>
    <lineage>
        <taxon>Eukaryota</taxon>
        <taxon>Fungi</taxon>
        <taxon>Dikarya</taxon>
        <taxon>Ascomycota</taxon>
        <taxon>Pezizomycotina</taxon>
        <taxon>Sordariomycetes</taxon>
        <taxon>Sordariomycetidae</taxon>
        <taxon>Sordariales</taxon>
        <taxon>Podosporaceae</taxon>
        <taxon>Podospora</taxon>
    </lineage>
</organism>
<dbReference type="Proteomes" id="UP001301958">
    <property type="component" value="Unassembled WGS sequence"/>
</dbReference>
<evidence type="ECO:0000256" key="1">
    <source>
        <dbReference type="SAM" id="SignalP"/>
    </source>
</evidence>
<keyword evidence="3" id="KW-1185">Reference proteome</keyword>
<proteinExistence type="predicted"/>
<gene>
    <name evidence="2" type="ORF">QBC38DRAFT_493907</name>
</gene>
<comment type="caution">
    <text evidence="2">The sequence shown here is derived from an EMBL/GenBank/DDBJ whole genome shotgun (WGS) entry which is preliminary data.</text>
</comment>
<accession>A0AAN6YQN6</accession>